<dbReference type="GO" id="GO:0005783">
    <property type="term" value="C:endoplasmic reticulum"/>
    <property type="evidence" value="ECO:0007669"/>
    <property type="project" value="TreeGrafter"/>
</dbReference>
<evidence type="ECO:0000313" key="13">
    <source>
        <dbReference type="Proteomes" id="UP001165289"/>
    </source>
</evidence>
<dbReference type="PROSITE" id="PS50216">
    <property type="entry name" value="DHHC"/>
    <property type="match status" value="1"/>
</dbReference>
<keyword evidence="6 10" id="KW-0472">Membrane</keyword>
<dbReference type="EC" id="2.3.1.225" evidence="10"/>
<dbReference type="GO" id="GO:0019706">
    <property type="term" value="F:protein-cysteine S-palmitoyltransferase activity"/>
    <property type="evidence" value="ECO:0007669"/>
    <property type="project" value="UniProtKB-EC"/>
</dbReference>
<evidence type="ECO:0000313" key="12">
    <source>
        <dbReference type="EMBL" id="KAI6661393.1"/>
    </source>
</evidence>
<dbReference type="PANTHER" id="PTHR22883">
    <property type="entry name" value="ZINC FINGER DHHC DOMAIN CONTAINING PROTEIN"/>
    <property type="match status" value="1"/>
</dbReference>
<protein>
    <recommendedName>
        <fullName evidence="10">Palmitoyltransferase</fullName>
        <ecNumber evidence="10">2.3.1.225</ecNumber>
    </recommendedName>
</protein>
<evidence type="ECO:0000256" key="10">
    <source>
        <dbReference type="RuleBase" id="RU079119"/>
    </source>
</evidence>
<comment type="catalytic activity">
    <reaction evidence="10">
        <text>L-cysteinyl-[protein] + hexadecanoyl-CoA = S-hexadecanoyl-L-cysteinyl-[protein] + CoA</text>
        <dbReference type="Rhea" id="RHEA:36683"/>
        <dbReference type="Rhea" id="RHEA-COMP:10131"/>
        <dbReference type="Rhea" id="RHEA-COMP:11032"/>
        <dbReference type="ChEBI" id="CHEBI:29950"/>
        <dbReference type="ChEBI" id="CHEBI:57287"/>
        <dbReference type="ChEBI" id="CHEBI:57379"/>
        <dbReference type="ChEBI" id="CHEBI:74151"/>
        <dbReference type="EC" id="2.3.1.225"/>
    </reaction>
</comment>
<feature type="transmembrane region" description="Helical" evidence="10">
    <location>
        <begin position="64"/>
        <end position="86"/>
    </location>
</feature>
<evidence type="ECO:0000256" key="5">
    <source>
        <dbReference type="ARBA" id="ARBA00022989"/>
    </source>
</evidence>
<feature type="transmembrane region" description="Helical" evidence="10">
    <location>
        <begin position="30"/>
        <end position="52"/>
    </location>
</feature>
<evidence type="ECO:0000256" key="7">
    <source>
        <dbReference type="ARBA" id="ARBA00023139"/>
    </source>
</evidence>
<evidence type="ECO:0000256" key="4">
    <source>
        <dbReference type="ARBA" id="ARBA00022692"/>
    </source>
</evidence>
<accession>A0AAV7KK45</accession>
<evidence type="ECO:0000256" key="6">
    <source>
        <dbReference type="ARBA" id="ARBA00023136"/>
    </source>
</evidence>
<proteinExistence type="inferred from homology"/>
<keyword evidence="4 10" id="KW-0812">Transmembrane</keyword>
<keyword evidence="5 10" id="KW-1133">Transmembrane helix</keyword>
<sequence length="294" mass="34719">MQRVLTGCINTACYIPMQIMKTTPKHTLAWMMRITHVSLNAYCAFICFTEPLSPLRLSFLRGTALFHSYVILMIIAHVFYLLCTFLDPGYVTKEEMLLDKADTTSKNSDIDIESGERAFNQLKSRSTLNMTERAKCEPCGWNIPLRAIHCRTCEKCVRRYDHHCPWVGNCVGERNYRFFHLFIHFQSFAIFILTYSAYYCFYDTVTNWFWFHRYLLLCCLILAITAPLGLALMLFHNYMIISAQTSYEMVKHAKIPYLQSFPPMMSPFNQGIIRNYYLTFIRWRPILWEKLFTH</sequence>
<dbReference type="Pfam" id="PF01529">
    <property type="entry name" value="DHHC"/>
    <property type="match status" value="1"/>
</dbReference>
<evidence type="ECO:0000259" key="11">
    <source>
        <dbReference type="Pfam" id="PF01529"/>
    </source>
</evidence>
<reference evidence="12 13" key="1">
    <citation type="journal article" date="2023" name="BMC Biol.">
        <title>The compact genome of the sponge Oopsacas minuta (Hexactinellida) is lacking key metazoan core genes.</title>
        <authorList>
            <person name="Santini S."/>
            <person name="Schenkelaars Q."/>
            <person name="Jourda C."/>
            <person name="Duchesne M."/>
            <person name="Belahbib H."/>
            <person name="Rocher C."/>
            <person name="Selva M."/>
            <person name="Riesgo A."/>
            <person name="Vervoort M."/>
            <person name="Leys S.P."/>
            <person name="Kodjabachian L."/>
            <person name="Le Bivic A."/>
            <person name="Borchiellini C."/>
            <person name="Claverie J.M."/>
            <person name="Renard E."/>
        </authorList>
    </citation>
    <scope>NUCLEOTIDE SEQUENCE [LARGE SCALE GENOMIC DNA]</scope>
    <source>
        <strain evidence="12">SPO-2</strain>
    </source>
</reference>
<comment type="domain">
    <text evidence="10">The DHHC domain is required for palmitoyltransferase activity.</text>
</comment>
<dbReference type="GO" id="GO:0005794">
    <property type="term" value="C:Golgi apparatus"/>
    <property type="evidence" value="ECO:0007669"/>
    <property type="project" value="TreeGrafter"/>
</dbReference>
<comment type="subcellular location">
    <subcellularLocation>
        <location evidence="1">Endomembrane system</location>
        <topology evidence="1">Multi-pass membrane protein</topology>
    </subcellularLocation>
</comment>
<keyword evidence="9 10" id="KW-0012">Acyltransferase</keyword>
<feature type="transmembrane region" description="Helical" evidence="10">
    <location>
        <begin position="214"/>
        <end position="235"/>
    </location>
</feature>
<evidence type="ECO:0000256" key="2">
    <source>
        <dbReference type="ARBA" id="ARBA00008574"/>
    </source>
</evidence>
<keyword evidence="3 10" id="KW-0808">Transferase</keyword>
<comment type="similarity">
    <text evidence="2 10">Belongs to the DHHC palmitoyltransferase family.</text>
</comment>
<dbReference type="PANTHER" id="PTHR22883:SF301">
    <property type="entry name" value="PALMITOYLTRANSFERASE ZDHHC12"/>
    <property type="match status" value="1"/>
</dbReference>
<name>A0AAV7KK45_9METZ</name>
<dbReference type="InterPro" id="IPR001594">
    <property type="entry name" value="Palmitoyltrfase_DHHC"/>
</dbReference>
<gene>
    <name evidence="12" type="ORF">LOD99_9976</name>
</gene>
<feature type="transmembrane region" description="Helical" evidence="10">
    <location>
        <begin position="181"/>
        <end position="202"/>
    </location>
</feature>
<keyword evidence="8" id="KW-0449">Lipoprotein</keyword>
<keyword evidence="7" id="KW-0564">Palmitate</keyword>
<dbReference type="Proteomes" id="UP001165289">
    <property type="component" value="Unassembled WGS sequence"/>
</dbReference>
<dbReference type="GO" id="GO:0006612">
    <property type="term" value="P:protein targeting to membrane"/>
    <property type="evidence" value="ECO:0007669"/>
    <property type="project" value="TreeGrafter"/>
</dbReference>
<organism evidence="12 13">
    <name type="scientific">Oopsacas minuta</name>
    <dbReference type="NCBI Taxonomy" id="111878"/>
    <lineage>
        <taxon>Eukaryota</taxon>
        <taxon>Metazoa</taxon>
        <taxon>Porifera</taxon>
        <taxon>Hexactinellida</taxon>
        <taxon>Hexasterophora</taxon>
        <taxon>Lyssacinosida</taxon>
        <taxon>Leucopsacidae</taxon>
        <taxon>Oopsacas</taxon>
    </lineage>
</organism>
<feature type="domain" description="Palmitoyltransferase DHHC" evidence="11">
    <location>
        <begin position="131"/>
        <end position="252"/>
    </location>
</feature>
<dbReference type="AlphaFoldDB" id="A0AAV7KK45"/>
<dbReference type="EMBL" id="JAKMXF010000012">
    <property type="protein sequence ID" value="KAI6661393.1"/>
    <property type="molecule type" value="Genomic_DNA"/>
</dbReference>
<dbReference type="InterPro" id="IPR039859">
    <property type="entry name" value="PFA4/ZDH16/20/ERF2-like"/>
</dbReference>
<evidence type="ECO:0000256" key="1">
    <source>
        <dbReference type="ARBA" id="ARBA00004127"/>
    </source>
</evidence>
<evidence type="ECO:0000256" key="3">
    <source>
        <dbReference type="ARBA" id="ARBA00022679"/>
    </source>
</evidence>
<keyword evidence="13" id="KW-1185">Reference proteome</keyword>
<evidence type="ECO:0000256" key="9">
    <source>
        <dbReference type="ARBA" id="ARBA00023315"/>
    </source>
</evidence>
<comment type="caution">
    <text evidence="12">The sequence shown here is derived from an EMBL/GenBank/DDBJ whole genome shotgun (WGS) entry which is preliminary data.</text>
</comment>
<evidence type="ECO:0000256" key="8">
    <source>
        <dbReference type="ARBA" id="ARBA00023288"/>
    </source>
</evidence>